<dbReference type="InterPro" id="IPR016169">
    <property type="entry name" value="FAD-bd_PCMH_sub2"/>
</dbReference>
<keyword evidence="9" id="KW-1185">Reference proteome</keyword>
<accession>A0ABN3Y4Y8</accession>
<dbReference type="EMBL" id="BAAAWD010000011">
    <property type="protein sequence ID" value="GAA3014117.1"/>
    <property type="molecule type" value="Genomic_DNA"/>
</dbReference>
<feature type="region of interest" description="Disordered" evidence="6">
    <location>
        <begin position="527"/>
        <end position="572"/>
    </location>
</feature>
<dbReference type="PROSITE" id="PS51387">
    <property type="entry name" value="FAD_PCMH"/>
    <property type="match status" value="1"/>
</dbReference>
<evidence type="ECO:0000256" key="4">
    <source>
        <dbReference type="ARBA" id="ARBA00022827"/>
    </source>
</evidence>
<evidence type="ECO:0000313" key="8">
    <source>
        <dbReference type="EMBL" id="GAA3014117.1"/>
    </source>
</evidence>
<dbReference type="InterPro" id="IPR050416">
    <property type="entry name" value="FAD-linked_Oxidoreductase"/>
</dbReference>
<dbReference type="InterPro" id="IPR036318">
    <property type="entry name" value="FAD-bd_PCMH-like_sf"/>
</dbReference>
<keyword evidence="4" id="KW-0274">FAD</keyword>
<dbReference type="PANTHER" id="PTHR42973">
    <property type="entry name" value="BINDING OXIDOREDUCTASE, PUTATIVE (AFU_ORTHOLOGUE AFUA_1G17690)-RELATED"/>
    <property type="match status" value="1"/>
</dbReference>
<feature type="compositionally biased region" description="Basic and acidic residues" evidence="6">
    <location>
        <begin position="540"/>
        <end position="552"/>
    </location>
</feature>
<dbReference type="Gene3D" id="3.30.465.10">
    <property type="match status" value="1"/>
</dbReference>
<feature type="domain" description="FAD-binding PCMH-type" evidence="7">
    <location>
        <begin position="57"/>
        <end position="237"/>
    </location>
</feature>
<reference evidence="8 9" key="1">
    <citation type="journal article" date="2019" name="Int. J. Syst. Evol. Microbiol.">
        <title>The Global Catalogue of Microorganisms (GCM) 10K type strain sequencing project: providing services to taxonomists for standard genome sequencing and annotation.</title>
        <authorList>
            <consortium name="The Broad Institute Genomics Platform"/>
            <consortium name="The Broad Institute Genome Sequencing Center for Infectious Disease"/>
            <person name="Wu L."/>
            <person name="Ma J."/>
        </authorList>
    </citation>
    <scope>NUCLEOTIDE SEQUENCE [LARGE SCALE GENOMIC DNA]</scope>
    <source>
        <strain evidence="8 9">JCM 3106</strain>
    </source>
</reference>
<protein>
    <submittedName>
        <fullName evidence="8">FAD-binding oxidoreductase</fullName>
    </submittedName>
</protein>
<comment type="similarity">
    <text evidence="2">Belongs to the oxygen-dependent FAD-linked oxidoreductase family.</text>
</comment>
<dbReference type="InterPro" id="IPR012951">
    <property type="entry name" value="BBE"/>
</dbReference>
<evidence type="ECO:0000256" key="2">
    <source>
        <dbReference type="ARBA" id="ARBA00005466"/>
    </source>
</evidence>
<keyword evidence="3" id="KW-0285">Flavoprotein</keyword>
<evidence type="ECO:0000256" key="1">
    <source>
        <dbReference type="ARBA" id="ARBA00001974"/>
    </source>
</evidence>
<evidence type="ECO:0000259" key="7">
    <source>
        <dbReference type="PROSITE" id="PS51387"/>
    </source>
</evidence>
<dbReference type="InterPro" id="IPR016166">
    <property type="entry name" value="FAD-bd_PCMH"/>
</dbReference>
<sequence>MAVAGGAAVGLAAGDSEASATAGRTSAGCPPTPGAATIGPDDPRYAELVTRGYNARFMAQPESVRVVHSAQQIVQVVNEAVRANKKIVVRSGGHCFENFVDDPSVSIIIDISEMNDVYFDPHHKAFAIEAGATLGKAYRSLYLGWGVTVPAGGCPSVGAGGHIAGGGYGPQSRRHGLVIDHLYGVEVVVVDRSGRARIVVATREARDPNRDLWWAHAGGGGGNFGIVTRYLMRSPNVRGNDPSTLLPKPPARQYVVSASWSWENMTEESLSRLADNYARWQQQNHAEPTFESMDSSLTMYHRSSGKIELFAAMDGDVPGADGILWTLVQTVGEGVGIEPTFDYFSVAPWMKVTLSYDSGAGAYALMFKSKAAYLKKPWTPAQLKVIYRFLTEGEGDVGASVYLMSLGGKINAVDPAATANPHRVAPLIGFFDIGWWDPAEEEKWLTSIREVYREVHADTGGVPVPGDAYDGAYINYPDNDLADPALNTSGVPWHTLYYKDNYPKLQQVKAKWDPKNVFNHALSVRLPGASHSLPPQPRPDASRRSARTEPKKYPARVSPRHANNLRSLGEPG</sequence>
<comment type="caution">
    <text evidence="8">The sequence shown here is derived from an EMBL/GenBank/DDBJ whole genome shotgun (WGS) entry which is preliminary data.</text>
</comment>
<dbReference type="Pfam" id="PF08031">
    <property type="entry name" value="BBE"/>
    <property type="match status" value="1"/>
</dbReference>
<dbReference type="SUPFAM" id="SSF56176">
    <property type="entry name" value="FAD-binding/transporter-associated domain-like"/>
    <property type="match status" value="1"/>
</dbReference>
<dbReference type="Gene3D" id="3.40.462.20">
    <property type="match status" value="1"/>
</dbReference>
<dbReference type="Proteomes" id="UP001499930">
    <property type="component" value="Unassembled WGS sequence"/>
</dbReference>
<name>A0ABN3Y4Y8_9ACTN</name>
<evidence type="ECO:0000256" key="6">
    <source>
        <dbReference type="SAM" id="MobiDB-lite"/>
    </source>
</evidence>
<dbReference type="PANTHER" id="PTHR42973:SF39">
    <property type="entry name" value="FAD-BINDING PCMH-TYPE DOMAIN-CONTAINING PROTEIN"/>
    <property type="match status" value="1"/>
</dbReference>
<keyword evidence="5" id="KW-0560">Oxidoreductase</keyword>
<feature type="region of interest" description="Disordered" evidence="6">
    <location>
        <begin position="21"/>
        <end position="43"/>
    </location>
</feature>
<comment type="cofactor">
    <cofactor evidence="1">
        <name>FAD</name>
        <dbReference type="ChEBI" id="CHEBI:57692"/>
    </cofactor>
</comment>
<evidence type="ECO:0000313" key="9">
    <source>
        <dbReference type="Proteomes" id="UP001499930"/>
    </source>
</evidence>
<evidence type="ECO:0000256" key="5">
    <source>
        <dbReference type="ARBA" id="ARBA00023002"/>
    </source>
</evidence>
<organism evidence="8 9">
    <name type="scientific">Streptosporangium longisporum</name>
    <dbReference type="NCBI Taxonomy" id="46187"/>
    <lineage>
        <taxon>Bacteria</taxon>
        <taxon>Bacillati</taxon>
        <taxon>Actinomycetota</taxon>
        <taxon>Actinomycetes</taxon>
        <taxon>Streptosporangiales</taxon>
        <taxon>Streptosporangiaceae</taxon>
        <taxon>Streptosporangium</taxon>
    </lineage>
</organism>
<evidence type="ECO:0000256" key="3">
    <source>
        <dbReference type="ARBA" id="ARBA00022630"/>
    </source>
</evidence>
<dbReference type="Pfam" id="PF01565">
    <property type="entry name" value="FAD_binding_4"/>
    <property type="match status" value="1"/>
</dbReference>
<dbReference type="InterPro" id="IPR006094">
    <property type="entry name" value="Oxid_FAD_bind_N"/>
</dbReference>
<gene>
    <name evidence="8" type="ORF">GCM10017559_41710</name>
</gene>
<proteinExistence type="inferred from homology"/>